<dbReference type="AlphaFoldDB" id="W7IIX0"/>
<organism evidence="1 2">
    <name type="scientific">Actinokineospora spheciospongiae</name>
    <dbReference type="NCBI Taxonomy" id="909613"/>
    <lineage>
        <taxon>Bacteria</taxon>
        <taxon>Bacillati</taxon>
        <taxon>Actinomycetota</taxon>
        <taxon>Actinomycetes</taxon>
        <taxon>Pseudonocardiales</taxon>
        <taxon>Pseudonocardiaceae</taxon>
        <taxon>Actinokineospora</taxon>
    </lineage>
</organism>
<accession>W7IIX0</accession>
<name>W7IIX0_9PSEU</name>
<protein>
    <submittedName>
        <fullName evidence="1">Uncharacterized protein</fullName>
    </submittedName>
</protein>
<sequence length="65" mass="7059">MPDHLSLEQTDLVTALVRLRDKTGELVVRATTEGPSGCPWLELADILDTAARLCRNQVVIDGAVD</sequence>
<gene>
    <name evidence="1" type="ORF">UO65_3968</name>
</gene>
<dbReference type="Proteomes" id="UP000019277">
    <property type="component" value="Unassembled WGS sequence"/>
</dbReference>
<evidence type="ECO:0000313" key="1">
    <source>
        <dbReference type="EMBL" id="EWC60685.1"/>
    </source>
</evidence>
<evidence type="ECO:0000313" key="2">
    <source>
        <dbReference type="Proteomes" id="UP000019277"/>
    </source>
</evidence>
<dbReference type="OrthoDB" id="3698402at2"/>
<keyword evidence="2" id="KW-1185">Reference proteome</keyword>
<dbReference type="EMBL" id="AYXG01000147">
    <property type="protein sequence ID" value="EWC60685.1"/>
    <property type="molecule type" value="Genomic_DNA"/>
</dbReference>
<accession>A0A8E2X4A4</accession>
<reference evidence="1 2" key="1">
    <citation type="journal article" date="2014" name="Genome Announc.">
        <title>Draft Genome Sequence of the Antitrypanosomally Active Sponge-Associated Bacterium Actinokineospora sp. Strain EG49.</title>
        <authorList>
            <person name="Harjes J."/>
            <person name="Ryu T."/>
            <person name="Abdelmohsen U.R."/>
            <person name="Moitinho-Silva L."/>
            <person name="Horn H."/>
            <person name="Ravasi T."/>
            <person name="Hentschel U."/>
        </authorList>
    </citation>
    <scope>NUCLEOTIDE SEQUENCE [LARGE SCALE GENOMIC DNA]</scope>
    <source>
        <strain evidence="1 2">EG49</strain>
    </source>
</reference>
<proteinExistence type="predicted"/>
<dbReference type="RefSeq" id="WP_035284657.1">
    <property type="nucleotide sequence ID" value="NZ_AYXG01000147.1"/>
</dbReference>
<comment type="caution">
    <text evidence="1">The sequence shown here is derived from an EMBL/GenBank/DDBJ whole genome shotgun (WGS) entry which is preliminary data.</text>
</comment>